<protein>
    <submittedName>
        <fullName evidence="1">DnaJ-class molecular chaperone</fullName>
    </submittedName>
</protein>
<proteinExistence type="predicted"/>
<dbReference type="RefSeq" id="WP_157996114.1">
    <property type="nucleotide sequence ID" value="NZ_JACJII010000001.1"/>
</dbReference>
<dbReference type="InterPro" id="IPR036410">
    <property type="entry name" value="HSP_DnaJ_Cys-rich_dom_sf"/>
</dbReference>
<comment type="caution">
    <text evidence="1">The sequence shown here is derived from an EMBL/GenBank/DDBJ whole genome shotgun (WGS) entry which is preliminary data.</text>
</comment>
<evidence type="ECO:0000313" key="1">
    <source>
        <dbReference type="EMBL" id="MBA9002061.1"/>
    </source>
</evidence>
<dbReference type="Gene3D" id="6.20.20.10">
    <property type="match status" value="1"/>
</dbReference>
<accession>A0A7W3MUB3</accession>
<dbReference type="AlphaFoldDB" id="A0A7W3MUB3"/>
<dbReference type="SUPFAM" id="SSF57938">
    <property type="entry name" value="DnaJ/Hsp40 cysteine-rich domain"/>
    <property type="match status" value="1"/>
</dbReference>
<organism evidence="1 2">
    <name type="scientific">Thermomonospora cellulosilytica</name>
    <dbReference type="NCBI Taxonomy" id="1411118"/>
    <lineage>
        <taxon>Bacteria</taxon>
        <taxon>Bacillati</taxon>
        <taxon>Actinomycetota</taxon>
        <taxon>Actinomycetes</taxon>
        <taxon>Streptosporangiales</taxon>
        <taxon>Thermomonosporaceae</taxon>
        <taxon>Thermomonospora</taxon>
    </lineage>
</organism>
<gene>
    <name evidence="1" type="ORF">HNR21_000943</name>
</gene>
<name>A0A7W3MUB3_9ACTN</name>
<sequence>MSKKDRPADVYRDCGICDGRGWHQPDPKKSPHDCPYCGGTGRVKVR</sequence>
<reference evidence="1 2" key="1">
    <citation type="submission" date="2020-08" db="EMBL/GenBank/DDBJ databases">
        <title>Sequencing the genomes of 1000 actinobacteria strains.</title>
        <authorList>
            <person name="Klenk H.-P."/>
        </authorList>
    </citation>
    <scope>NUCLEOTIDE SEQUENCE [LARGE SCALE GENOMIC DNA]</scope>
    <source>
        <strain evidence="1 2">DSM 45823</strain>
    </source>
</reference>
<keyword evidence="2" id="KW-1185">Reference proteome</keyword>
<dbReference type="Proteomes" id="UP000539313">
    <property type="component" value="Unassembled WGS sequence"/>
</dbReference>
<dbReference type="EMBL" id="JACJII010000001">
    <property type="protein sequence ID" value="MBA9002061.1"/>
    <property type="molecule type" value="Genomic_DNA"/>
</dbReference>
<evidence type="ECO:0000313" key="2">
    <source>
        <dbReference type="Proteomes" id="UP000539313"/>
    </source>
</evidence>